<dbReference type="EMBL" id="NPKI01000015">
    <property type="protein sequence ID" value="PAQ02244.1"/>
    <property type="molecule type" value="Genomic_DNA"/>
</dbReference>
<name>A0AB36RDI3_9HYPH</name>
<evidence type="ECO:0000313" key="2">
    <source>
        <dbReference type="EMBL" id="PAQ02244.1"/>
    </source>
</evidence>
<evidence type="ECO:0000256" key="1">
    <source>
        <dbReference type="SAM" id="Phobius"/>
    </source>
</evidence>
<organism evidence="2 3">
    <name type="scientific">Mesorhizobium mediterraneum</name>
    <dbReference type="NCBI Taxonomy" id="43617"/>
    <lineage>
        <taxon>Bacteria</taxon>
        <taxon>Pseudomonadati</taxon>
        <taxon>Pseudomonadota</taxon>
        <taxon>Alphaproteobacteria</taxon>
        <taxon>Hyphomicrobiales</taxon>
        <taxon>Phyllobacteriaceae</taxon>
        <taxon>Mesorhizobium</taxon>
    </lineage>
</organism>
<dbReference type="Proteomes" id="UP000216215">
    <property type="component" value="Unassembled WGS sequence"/>
</dbReference>
<keyword evidence="1" id="KW-1133">Transmembrane helix</keyword>
<proteinExistence type="predicted"/>
<feature type="transmembrane region" description="Helical" evidence="1">
    <location>
        <begin position="116"/>
        <end position="140"/>
    </location>
</feature>
<gene>
    <name evidence="2" type="ORF">CIT25_12745</name>
</gene>
<feature type="transmembrane region" description="Helical" evidence="1">
    <location>
        <begin position="89"/>
        <end position="110"/>
    </location>
</feature>
<accession>A0AB36RDI3</accession>
<comment type="caution">
    <text evidence="2">The sequence shown here is derived from an EMBL/GenBank/DDBJ whole genome shotgun (WGS) entry which is preliminary data.</text>
</comment>
<sequence length="154" mass="16482">MNRLVAWFGHVAFISLGYVIAVLVAVAATFFVLLLPTVLPDGGAWGSFYRSVRGVGFVYQSVLMTTFLTALPGFLLTLLVARGQGWNRWLPFACAGALNAILALLVLSAWTQTTPLNISAAPLLPCLPGGFSGGYAYWAVTGRFLIKQREAVSA</sequence>
<feature type="transmembrane region" description="Helical" evidence="1">
    <location>
        <begin position="57"/>
        <end position="80"/>
    </location>
</feature>
<protein>
    <submittedName>
        <fullName evidence="2">Uncharacterized protein</fullName>
    </submittedName>
</protein>
<reference evidence="3" key="1">
    <citation type="submission" date="2017-08" db="EMBL/GenBank/DDBJ databases">
        <title>Mesorhizobium wenxinae sp. nov., a novel rhizobial species isolated from root nodules of chickpea (Cicer arietinum L.).</title>
        <authorList>
            <person name="Zhang J."/>
        </authorList>
    </citation>
    <scope>NUCLEOTIDE SEQUENCE [LARGE SCALE GENOMIC DNA]</scope>
    <source>
        <strain evidence="3">USDA 3392</strain>
    </source>
</reference>
<keyword evidence="1" id="KW-0812">Transmembrane</keyword>
<keyword evidence="1" id="KW-0472">Membrane</keyword>
<dbReference type="AlphaFoldDB" id="A0AB36RDI3"/>
<dbReference type="RefSeq" id="WP_095484859.1">
    <property type="nucleotide sequence ID" value="NZ_CP088151.1"/>
</dbReference>
<feature type="transmembrane region" description="Helical" evidence="1">
    <location>
        <begin position="12"/>
        <end position="37"/>
    </location>
</feature>
<evidence type="ECO:0000313" key="3">
    <source>
        <dbReference type="Proteomes" id="UP000216215"/>
    </source>
</evidence>
<keyword evidence="3" id="KW-1185">Reference proteome</keyword>